<evidence type="ECO:0000256" key="2">
    <source>
        <dbReference type="ARBA" id="ARBA00022598"/>
    </source>
</evidence>
<name>A0A7W5ZHR8_9BACT</name>
<comment type="catalytic activity">
    <reaction evidence="10 11">
        <text>D-alanyl-D-alanine + UDP-N-acetyl-alpha-D-muramoyl-L-alanyl-gamma-D-glutamyl-meso-2,6-diaminopimelate + ATP = UDP-N-acetyl-alpha-D-muramoyl-L-alanyl-gamma-D-glutamyl-meso-2,6-diaminopimeloyl-D-alanyl-D-alanine + ADP + phosphate + H(+)</text>
        <dbReference type="Rhea" id="RHEA:28374"/>
        <dbReference type="ChEBI" id="CHEBI:15378"/>
        <dbReference type="ChEBI" id="CHEBI:30616"/>
        <dbReference type="ChEBI" id="CHEBI:43474"/>
        <dbReference type="ChEBI" id="CHEBI:57822"/>
        <dbReference type="ChEBI" id="CHEBI:61386"/>
        <dbReference type="ChEBI" id="CHEBI:83905"/>
        <dbReference type="ChEBI" id="CHEBI:456216"/>
        <dbReference type="EC" id="6.3.2.10"/>
    </reaction>
</comment>
<evidence type="ECO:0000256" key="3">
    <source>
        <dbReference type="ARBA" id="ARBA00022618"/>
    </source>
</evidence>
<reference evidence="15 16" key="1">
    <citation type="submission" date="2020-08" db="EMBL/GenBank/DDBJ databases">
        <title>Genomic Encyclopedia of Type Strains, Phase IV (KMG-IV): sequencing the most valuable type-strain genomes for metagenomic binning, comparative biology and taxonomic classification.</title>
        <authorList>
            <person name="Goeker M."/>
        </authorList>
    </citation>
    <scope>NUCLEOTIDE SEQUENCE [LARGE SCALE GENOMIC DNA]</scope>
    <source>
        <strain evidence="15 16">DSM 17976</strain>
    </source>
</reference>
<keyword evidence="3 10" id="KW-0132">Cell division</keyword>
<evidence type="ECO:0000256" key="9">
    <source>
        <dbReference type="ARBA" id="ARBA00023316"/>
    </source>
</evidence>
<comment type="similarity">
    <text evidence="10">Belongs to the MurCDEF family. MurF subfamily.</text>
</comment>
<evidence type="ECO:0000256" key="8">
    <source>
        <dbReference type="ARBA" id="ARBA00023306"/>
    </source>
</evidence>
<evidence type="ECO:0000256" key="5">
    <source>
        <dbReference type="ARBA" id="ARBA00022840"/>
    </source>
</evidence>
<dbReference type="SUPFAM" id="SSF63418">
    <property type="entry name" value="MurE/MurF N-terminal domain"/>
    <property type="match status" value="1"/>
</dbReference>
<dbReference type="Gene3D" id="3.90.190.20">
    <property type="entry name" value="Mur ligase, C-terminal domain"/>
    <property type="match status" value="1"/>
</dbReference>
<evidence type="ECO:0000313" key="15">
    <source>
        <dbReference type="EMBL" id="MBB3837411.1"/>
    </source>
</evidence>
<keyword evidence="8 10" id="KW-0131">Cell cycle</keyword>
<feature type="domain" description="Mur ligase C-terminal" evidence="13">
    <location>
        <begin position="299"/>
        <end position="416"/>
    </location>
</feature>
<dbReference type="GO" id="GO:0071555">
    <property type="term" value="P:cell wall organization"/>
    <property type="evidence" value="ECO:0007669"/>
    <property type="project" value="UniProtKB-KW"/>
</dbReference>
<sequence length="427" mass="46488">MTISQLYDCFLACNGVSTDTRQIVEGCLFVALRGDKFDGNVYAKDALEKGAKYAIVDNSEYAVDNRFLLVENSLEALQQLANHHRRQLNIPVVGLTGSNGKTTTKELIAAVLSKKFRTYATKGNLNNHIGVPLTLLAIDKSYEMAVVEMGANHQQEIALLSSIAEPTHGMITNIGKAHLEGFGGIEGVRKGKGELFDWLSTSGGTVFVNGANATLQEMADERNFSEKVLYLADATAPQLLEDAPLVIYKDAHQQTVHTHLTGRYNFENIAAALAIGAYFGVSDQDANNAVAEYNPTNNRSQILQKGSNTVIMDAYNANPSSMAAAIENFGKLKAERKMVILGDMLELGDESPAEHLALGKLVAAQKFDVVILAGKLMQDALSALPKAYYFPDKFSLHNWVIDHPQQNTHVLIKGSRGMGLETVVPYL</sequence>
<evidence type="ECO:0000259" key="12">
    <source>
        <dbReference type="Pfam" id="PF01225"/>
    </source>
</evidence>
<feature type="domain" description="Mur ligase central" evidence="14">
    <location>
        <begin position="96"/>
        <end position="275"/>
    </location>
</feature>
<dbReference type="AlphaFoldDB" id="A0A7W5ZHR8"/>
<dbReference type="Pfam" id="PF08245">
    <property type="entry name" value="Mur_ligase_M"/>
    <property type="match status" value="1"/>
</dbReference>
<evidence type="ECO:0000256" key="4">
    <source>
        <dbReference type="ARBA" id="ARBA00022741"/>
    </source>
</evidence>
<evidence type="ECO:0000313" key="16">
    <source>
        <dbReference type="Proteomes" id="UP000541352"/>
    </source>
</evidence>
<dbReference type="GO" id="GO:0005524">
    <property type="term" value="F:ATP binding"/>
    <property type="evidence" value="ECO:0007669"/>
    <property type="project" value="UniProtKB-UniRule"/>
</dbReference>
<gene>
    <name evidence="10" type="primary">murF</name>
    <name evidence="15" type="ORF">FHS57_001405</name>
</gene>
<dbReference type="GO" id="GO:0008360">
    <property type="term" value="P:regulation of cell shape"/>
    <property type="evidence" value="ECO:0007669"/>
    <property type="project" value="UniProtKB-KW"/>
</dbReference>
<dbReference type="InterPro" id="IPR036565">
    <property type="entry name" value="Mur-like_cat_sf"/>
</dbReference>
<dbReference type="UniPathway" id="UPA00219"/>
<comment type="subcellular location">
    <subcellularLocation>
        <location evidence="10 11">Cytoplasm</location>
    </subcellularLocation>
</comment>
<evidence type="ECO:0000259" key="13">
    <source>
        <dbReference type="Pfam" id="PF02875"/>
    </source>
</evidence>
<comment type="pathway">
    <text evidence="10 11">Cell wall biogenesis; peptidoglycan biosynthesis.</text>
</comment>
<keyword evidence="2 10" id="KW-0436">Ligase</keyword>
<evidence type="ECO:0000259" key="14">
    <source>
        <dbReference type="Pfam" id="PF08245"/>
    </source>
</evidence>
<dbReference type="InterPro" id="IPR004101">
    <property type="entry name" value="Mur_ligase_C"/>
</dbReference>
<comment type="function">
    <text evidence="10 11">Involved in cell wall formation. Catalyzes the final step in the synthesis of UDP-N-acetylmuramoyl-pentapeptide, the precursor of murein.</text>
</comment>
<dbReference type="GO" id="GO:0051301">
    <property type="term" value="P:cell division"/>
    <property type="evidence" value="ECO:0007669"/>
    <property type="project" value="UniProtKB-KW"/>
</dbReference>
<dbReference type="Proteomes" id="UP000541352">
    <property type="component" value="Unassembled WGS sequence"/>
</dbReference>
<evidence type="ECO:0000256" key="6">
    <source>
        <dbReference type="ARBA" id="ARBA00022960"/>
    </source>
</evidence>
<dbReference type="InterPro" id="IPR051046">
    <property type="entry name" value="MurCDEF_CellWall_CoF430Synth"/>
</dbReference>
<feature type="domain" description="Mur ligase N-terminal catalytic" evidence="12">
    <location>
        <begin position="15"/>
        <end position="84"/>
    </location>
</feature>
<feature type="binding site" evidence="10">
    <location>
        <begin position="97"/>
        <end position="103"/>
    </location>
    <ligand>
        <name>ATP</name>
        <dbReference type="ChEBI" id="CHEBI:30616"/>
    </ligand>
</feature>
<comment type="caution">
    <text evidence="15">The sequence shown here is derived from an EMBL/GenBank/DDBJ whole genome shotgun (WGS) entry which is preliminary data.</text>
</comment>
<accession>A0A7W5ZHR8</accession>
<dbReference type="GO" id="GO:0047480">
    <property type="term" value="F:UDP-N-acetylmuramoyl-tripeptide-D-alanyl-D-alanine ligase activity"/>
    <property type="evidence" value="ECO:0007669"/>
    <property type="project" value="UniProtKB-UniRule"/>
</dbReference>
<dbReference type="Gene3D" id="3.40.1190.10">
    <property type="entry name" value="Mur-like, catalytic domain"/>
    <property type="match status" value="1"/>
</dbReference>
<dbReference type="InterPro" id="IPR005863">
    <property type="entry name" value="UDP-N-AcMur_synth"/>
</dbReference>
<keyword evidence="5 10" id="KW-0067">ATP-binding</keyword>
<dbReference type="RefSeq" id="WP_183972130.1">
    <property type="nucleotide sequence ID" value="NZ_JACIBY010000002.1"/>
</dbReference>
<dbReference type="GO" id="GO:0005737">
    <property type="term" value="C:cytoplasm"/>
    <property type="evidence" value="ECO:0007669"/>
    <property type="project" value="UniProtKB-SubCell"/>
</dbReference>
<evidence type="ECO:0000256" key="7">
    <source>
        <dbReference type="ARBA" id="ARBA00022984"/>
    </source>
</evidence>
<protein>
    <recommendedName>
        <fullName evidence="10 11">UDP-N-acetylmuramoyl-tripeptide--D-alanyl-D-alanine ligase</fullName>
        <ecNumber evidence="10 11">6.3.2.10</ecNumber>
    </recommendedName>
    <alternativeName>
        <fullName evidence="10">D-alanyl-D-alanine-adding enzyme</fullName>
    </alternativeName>
</protein>
<dbReference type="Pfam" id="PF02875">
    <property type="entry name" value="Mur_ligase_C"/>
    <property type="match status" value="1"/>
</dbReference>
<evidence type="ECO:0000256" key="1">
    <source>
        <dbReference type="ARBA" id="ARBA00022490"/>
    </source>
</evidence>
<dbReference type="InterPro" id="IPR036615">
    <property type="entry name" value="Mur_ligase_C_dom_sf"/>
</dbReference>
<dbReference type="NCBIfam" id="TIGR01143">
    <property type="entry name" value="murF"/>
    <property type="match status" value="1"/>
</dbReference>
<dbReference type="HAMAP" id="MF_02019">
    <property type="entry name" value="MurF"/>
    <property type="match status" value="1"/>
</dbReference>
<keyword evidence="1 10" id="KW-0963">Cytoplasm</keyword>
<organism evidence="15 16">
    <name type="scientific">Runella defluvii</name>
    <dbReference type="NCBI Taxonomy" id="370973"/>
    <lineage>
        <taxon>Bacteria</taxon>
        <taxon>Pseudomonadati</taxon>
        <taxon>Bacteroidota</taxon>
        <taxon>Cytophagia</taxon>
        <taxon>Cytophagales</taxon>
        <taxon>Spirosomataceae</taxon>
        <taxon>Runella</taxon>
    </lineage>
</organism>
<evidence type="ECO:0000256" key="10">
    <source>
        <dbReference type="HAMAP-Rule" id="MF_02019"/>
    </source>
</evidence>
<dbReference type="InterPro" id="IPR035911">
    <property type="entry name" value="MurE/MurF_N"/>
</dbReference>
<dbReference type="Pfam" id="PF01225">
    <property type="entry name" value="Mur_ligase"/>
    <property type="match status" value="1"/>
</dbReference>
<dbReference type="Gene3D" id="3.40.1390.10">
    <property type="entry name" value="MurE/MurF, N-terminal domain"/>
    <property type="match status" value="1"/>
</dbReference>
<keyword evidence="9 10" id="KW-0961">Cell wall biogenesis/degradation</keyword>
<dbReference type="InterPro" id="IPR013221">
    <property type="entry name" value="Mur_ligase_cen"/>
</dbReference>
<keyword evidence="7 10" id="KW-0573">Peptidoglycan synthesis</keyword>
<dbReference type="PANTHER" id="PTHR43024:SF1">
    <property type="entry name" value="UDP-N-ACETYLMURAMOYL-TRIPEPTIDE--D-ALANYL-D-ALANINE LIGASE"/>
    <property type="match status" value="1"/>
</dbReference>
<dbReference type="InterPro" id="IPR000713">
    <property type="entry name" value="Mur_ligase_N"/>
</dbReference>
<dbReference type="SUPFAM" id="SSF53244">
    <property type="entry name" value="MurD-like peptide ligases, peptide-binding domain"/>
    <property type="match status" value="1"/>
</dbReference>
<proteinExistence type="inferred from homology"/>
<dbReference type="EC" id="6.3.2.10" evidence="10 11"/>
<keyword evidence="16" id="KW-1185">Reference proteome</keyword>
<keyword evidence="6 10" id="KW-0133">Cell shape</keyword>
<evidence type="ECO:0000256" key="11">
    <source>
        <dbReference type="RuleBase" id="RU004136"/>
    </source>
</evidence>
<dbReference type="EMBL" id="JACIBY010000002">
    <property type="protein sequence ID" value="MBB3837411.1"/>
    <property type="molecule type" value="Genomic_DNA"/>
</dbReference>
<keyword evidence="4 10" id="KW-0547">Nucleotide-binding</keyword>
<dbReference type="PANTHER" id="PTHR43024">
    <property type="entry name" value="UDP-N-ACETYLMURAMOYL-TRIPEPTIDE--D-ALANYL-D-ALANINE LIGASE"/>
    <property type="match status" value="1"/>
</dbReference>
<dbReference type="GO" id="GO:0009252">
    <property type="term" value="P:peptidoglycan biosynthetic process"/>
    <property type="evidence" value="ECO:0007669"/>
    <property type="project" value="UniProtKB-UniRule"/>
</dbReference>
<dbReference type="SUPFAM" id="SSF53623">
    <property type="entry name" value="MurD-like peptide ligases, catalytic domain"/>
    <property type="match status" value="1"/>
</dbReference>